<name>A0A9P6F9V5_9FUNG</name>
<proteinExistence type="predicted"/>
<keyword evidence="2" id="KW-1185">Reference proteome</keyword>
<sequence length="109" mass="12369">MMNAPQPVLAEKKPCESVCCLTRTNDATSDNVKEQNKIYRTAVEPLCQRISELQKASMVSLMELYGPGNRILVPRRSMAEITRQLEIIMSCKPVPARRQTSLLTRGDRY</sequence>
<dbReference type="Proteomes" id="UP000723463">
    <property type="component" value="Unassembled WGS sequence"/>
</dbReference>
<gene>
    <name evidence="1" type="ORF">EC957_011233</name>
</gene>
<evidence type="ECO:0000313" key="1">
    <source>
        <dbReference type="EMBL" id="KAF9545163.1"/>
    </source>
</evidence>
<accession>A0A9P6F9V5</accession>
<protein>
    <submittedName>
        <fullName evidence="1">Uncharacterized protein</fullName>
    </submittedName>
</protein>
<dbReference type="AlphaFoldDB" id="A0A9P6F9V5"/>
<comment type="caution">
    <text evidence="1">The sequence shown here is derived from an EMBL/GenBank/DDBJ whole genome shotgun (WGS) entry which is preliminary data.</text>
</comment>
<evidence type="ECO:0000313" key="2">
    <source>
        <dbReference type="Proteomes" id="UP000723463"/>
    </source>
</evidence>
<dbReference type="EMBL" id="JAAAXW010000077">
    <property type="protein sequence ID" value="KAF9545163.1"/>
    <property type="molecule type" value="Genomic_DNA"/>
</dbReference>
<organism evidence="1 2">
    <name type="scientific">Mortierella hygrophila</name>
    <dbReference type="NCBI Taxonomy" id="979708"/>
    <lineage>
        <taxon>Eukaryota</taxon>
        <taxon>Fungi</taxon>
        <taxon>Fungi incertae sedis</taxon>
        <taxon>Mucoromycota</taxon>
        <taxon>Mortierellomycotina</taxon>
        <taxon>Mortierellomycetes</taxon>
        <taxon>Mortierellales</taxon>
        <taxon>Mortierellaceae</taxon>
        <taxon>Mortierella</taxon>
    </lineage>
</organism>
<reference evidence="1" key="1">
    <citation type="journal article" date="2020" name="Fungal Divers.">
        <title>Resolving the Mortierellaceae phylogeny through synthesis of multi-gene phylogenetics and phylogenomics.</title>
        <authorList>
            <person name="Vandepol N."/>
            <person name="Liber J."/>
            <person name="Desiro A."/>
            <person name="Na H."/>
            <person name="Kennedy M."/>
            <person name="Barry K."/>
            <person name="Grigoriev I.V."/>
            <person name="Miller A.N."/>
            <person name="O'Donnell K."/>
            <person name="Stajich J.E."/>
            <person name="Bonito G."/>
        </authorList>
    </citation>
    <scope>NUCLEOTIDE SEQUENCE</scope>
    <source>
        <strain evidence="1">NRRL 2591</strain>
    </source>
</reference>